<accession>A0A2W7KQ49</accession>
<organism evidence="6 7">
    <name type="scientific">Humitalea rosea</name>
    <dbReference type="NCBI Taxonomy" id="990373"/>
    <lineage>
        <taxon>Bacteria</taxon>
        <taxon>Pseudomonadati</taxon>
        <taxon>Pseudomonadota</taxon>
        <taxon>Alphaproteobacteria</taxon>
        <taxon>Acetobacterales</taxon>
        <taxon>Roseomonadaceae</taxon>
        <taxon>Humitalea</taxon>
    </lineage>
</organism>
<dbReference type="SUPFAM" id="SSF53850">
    <property type="entry name" value="Periplasmic binding protein-like II"/>
    <property type="match status" value="1"/>
</dbReference>
<dbReference type="Gene3D" id="3.40.190.10">
    <property type="entry name" value="Periplasmic binding protein-like II"/>
    <property type="match status" value="1"/>
</dbReference>
<dbReference type="OrthoDB" id="9803988at2"/>
<evidence type="ECO:0000256" key="4">
    <source>
        <dbReference type="ARBA" id="ARBA00022729"/>
    </source>
</evidence>
<dbReference type="InterPro" id="IPR039424">
    <property type="entry name" value="SBP_5"/>
</dbReference>
<dbReference type="PIRSF" id="PIRSF002741">
    <property type="entry name" value="MppA"/>
    <property type="match status" value="1"/>
</dbReference>
<dbReference type="RefSeq" id="WP_111396612.1">
    <property type="nucleotide sequence ID" value="NZ_QKYU01000002.1"/>
</dbReference>
<dbReference type="Gene3D" id="3.10.105.10">
    <property type="entry name" value="Dipeptide-binding Protein, Domain 3"/>
    <property type="match status" value="1"/>
</dbReference>
<dbReference type="CDD" id="cd08512">
    <property type="entry name" value="PBP2_NikA_DppA_OppA_like_7"/>
    <property type="match status" value="1"/>
</dbReference>
<proteinExistence type="inferred from homology"/>
<dbReference type="Pfam" id="PF00496">
    <property type="entry name" value="SBP_bac_5"/>
    <property type="match status" value="1"/>
</dbReference>
<dbReference type="EMBL" id="QKYU01000002">
    <property type="protein sequence ID" value="PZW50465.1"/>
    <property type="molecule type" value="Genomic_DNA"/>
</dbReference>
<evidence type="ECO:0000256" key="3">
    <source>
        <dbReference type="ARBA" id="ARBA00022448"/>
    </source>
</evidence>
<dbReference type="Proteomes" id="UP000249688">
    <property type="component" value="Unassembled WGS sequence"/>
</dbReference>
<comment type="caution">
    <text evidence="6">The sequence shown here is derived from an EMBL/GenBank/DDBJ whole genome shotgun (WGS) entry which is preliminary data.</text>
</comment>
<evidence type="ECO:0000256" key="1">
    <source>
        <dbReference type="ARBA" id="ARBA00004418"/>
    </source>
</evidence>
<evidence type="ECO:0000313" key="7">
    <source>
        <dbReference type="Proteomes" id="UP000249688"/>
    </source>
</evidence>
<reference evidence="6 7" key="1">
    <citation type="submission" date="2018-06" db="EMBL/GenBank/DDBJ databases">
        <title>Genomic Encyclopedia of Archaeal and Bacterial Type Strains, Phase II (KMG-II): from individual species to whole genera.</title>
        <authorList>
            <person name="Goeker M."/>
        </authorList>
    </citation>
    <scope>NUCLEOTIDE SEQUENCE [LARGE SCALE GENOMIC DNA]</scope>
    <source>
        <strain evidence="6 7">DSM 24525</strain>
    </source>
</reference>
<dbReference type="InterPro" id="IPR030678">
    <property type="entry name" value="Peptide/Ni-bd"/>
</dbReference>
<dbReference type="AlphaFoldDB" id="A0A2W7KQ49"/>
<evidence type="ECO:0000256" key="2">
    <source>
        <dbReference type="ARBA" id="ARBA00005695"/>
    </source>
</evidence>
<dbReference type="GO" id="GO:1904680">
    <property type="term" value="F:peptide transmembrane transporter activity"/>
    <property type="evidence" value="ECO:0007669"/>
    <property type="project" value="TreeGrafter"/>
</dbReference>
<gene>
    <name evidence="6" type="ORF">C8P66_102153</name>
</gene>
<keyword evidence="3" id="KW-0813">Transport</keyword>
<dbReference type="GO" id="GO:0030288">
    <property type="term" value="C:outer membrane-bounded periplasmic space"/>
    <property type="evidence" value="ECO:0007669"/>
    <property type="project" value="UniProtKB-ARBA"/>
</dbReference>
<comment type="similarity">
    <text evidence="2">Belongs to the bacterial solute-binding protein 5 family.</text>
</comment>
<dbReference type="PANTHER" id="PTHR30290:SF10">
    <property type="entry name" value="PERIPLASMIC OLIGOPEPTIDE-BINDING PROTEIN-RELATED"/>
    <property type="match status" value="1"/>
</dbReference>
<protein>
    <submittedName>
        <fullName evidence="6">Peptide/nickel transport system substrate-binding protein</fullName>
    </submittedName>
</protein>
<dbReference type="PANTHER" id="PTHR30290">
    <property type="entry name" value="PERIPLASMIC BINDING COMPONENT OF ABC TRANSPORTER"/>
    <property type="match status" value="1"/>
</dbReference>
<keyword evidence="7" id="KW-1185">Reference proteome</keyword>
<dbReference type="GO" id="GO:0015833">
    <property type="term" value="P:peptide transport"/>
    <property type="evidence" value="ECO:0007669"/>
    <property type="project" value="TreeGrafter"/>
</dbReference>
<keyword evidence="4" id="KW-0732">Signal</keyword>
<dbReference type="Gene3D" id="3.90.76.10">
    <property type="entry name" value="Dipeptide-binding Protein, Domain 1"/>
    <property type="match status" value="1"/>
</dbReference>
<dbReference type="GO" id="GO:0043190">
    <property type="term" value="C:ATP-binding cassette (ABC) transporter complex"/>
    <property type="evidence" value="ECO:0007669"/>
    <property type="project" value="InterPro"/>
</dbReference>
<name>A0A2W7KQ49_9PROT</name>
<evidence type="ECO:0000313" key="6">
    <source>
        <dbReference type="EMBL" id="PZW50465.1"/>
    </source>
</evidence>
<evidence type="ECO:0000259" key="5">
    <source>
        <dbReference type="Pfam" id="PF00496"/>
    </source>
</evidence>
<dbReference type="FunFam" id="3.90.76.10:FF:000007">
    <property type="entry name" value="Dipeptide ABC transporter periplasmic dipeptide-binding protein"/>
    <property type="match status" value="1"/>
</dbReference>
<sequence length="532" mass="58859">MNRRDLGKLAAAAGLMGLAPMRWAHAQTRAESLRVLSEAGPNSFDPIGVGVNRSAIQAHWNTYDRLLSFGTQTRPDGTLTFDYYKIEGELAERYEVTDDGKTITLHLRPDATFHDGSPVTAEDVKWSLDRVVNTPVGKSQFSTGSMTSADQFTVVDARTIRITVPRADRFTLPNLAGTYPVIFNSKLAKEHATAADPWAAEWLKTNVAGGGPFKLDTHTPGQSLTLSRFDAWKNGALPGFRRVLWQMVPNAQTRRTSLERGDADIAQDLPPQDAVSMAQEGKVKVVGVPMSGAFQFIGMNNTKAPFDNVKVRQAIAYALPYQQMFDAALFKRGQPLFGGKPNEADGTQFPQPLGYDTDLGKAKALLTEAGFPVGFETTFSFELSLATVAEPVSLLVQESLAKIGIRVTINKVPGGQLGTLLQNKEVPFFFEGSAAYFADPDYFFRIFYNGPTRWNFGSYANPEFQALVEKTRFESDRAAYEADVTRMINLAKQEVPIILLWQPALDTGMQKSVEGYKYLFHRMLELRSLKRA</sequence>
<feature type="domain" description="Solute-binding protein family 5" evidence="5">
    <location>
        <begin position="85"/>
        <end position="450"/>
    </location>
</feature>
<dbReference type="InterPro" id="IPR000914">
    <property type="entry name" value="SBP_5_dom"/>
</dbReference>
<comment type="subcellular location">
    <subcellularLocation>
        <location evidence="1">Periplasm</location>
    </subcellularLocation>
</comment>